<dbReference type="Proteomes" id="UP000019250">
    <property type="component" value="Unassembled WGS sequence"/>
</dbReference>
<reference evidence="1 2" key="1">
    <citation type="journal article" date="2014" name="Genome Announc.">
        <title>Draft Genome Sequence of Commensalibacter papalotli MX01, a Symbiont Identified from the Guts of Overwintering Monarch Butterflies.</title>
        <authorList>
            <person name="Servin-Garciduenas L.E."/>
            <person name="Sanchez-Quinto A."/>
            <person name="Martinez-Romero E."/>
        </authorList>
    </citation>
    <scope>NUCLEOTIDE SEQUENCE [LARGE SCALE GENOMIC DNA]</scope>
    <source>
        <strain evidence="2">MX-MONARCH01</strain>
    </source>
</reference>
<name>W7DUR7_9PROT</name>
<dbReference type="AlphaFoldDB" id="W7DUR7"/>
<gene>
    <name evidence="1" type="ORF">COMX_03165</name>
</gene>
<accession>W7DUR7</accession>
<dbReference type="EMBL" id="ATSX01000001">
    <property type="protein sequence ID" value="EUK18715.1"/>
    <property type="molecule type" value="Genomic_DNA"/>
</dbReference>
<organism evidence="1 2">
    <name type="scientific">Commensalibacter papalotli</name>
    <name type="common">ex Servin-Garciduenas et al. 2014</name>
    <dbReference type="NCBI Taxonomy" id="1208583"/>
    <lineage>
        <taxon>Bacteria</taxon>
        <taxon>Pseudomonadati</taxon>
        <taxon>Pseudomonadota</taxon>
        <taxon>Alphaproteobacteria</taxon>
        <taxon>Acetobacterales</taxon>
        <taxon>Acetobacteraceae</taxon>
    </lineage>
</organism>
<evidence type="ECO:0000313" key="1">
    <source>
        <dbReference type="EMBL" id="EUK18715.1"/>
    </source>
</evidence>
<proteinExistence type="predicted"/>
<evidence type="ECO:0000313" key="2">
    <source>
        <dbReference type="Proteomes" id="UP000019250"/>
    </source>
</evidence>
<keyword evidence="2" id="KW-1185">Reference proteome</keyword>
<comment type="caution">
    <text evidence="1">The sequence shown here is derived from an EMBL/GenBank/DDBJ whole genome shotgun (WGS) entry which is preliminary data.</text>
</comment>
<protein>
    <submittedName>
        <fullName evidence="1">Uncharacterized protein</fullName>
    </submittedName>
</protein>
<sequence length="63" mass="7568">MLNLMLDIINDYLWNGIEVNIPIIQEVLDLLRKKTEHQHLLKYWSILDEVQSVNLFAISRFTR</sequence>